<comment type="catalytic activity">
    <reaction evidence="7">
        <text>tRNA(Glu) + L-glutamate + ATP = L-glutamyl-tRNA(Glu) + AMP + diphosphate</text>
        <dbReference type="Rhea" id="RHEA:23540"/>
        <dbReference type="Rhea" id="RHEA-COMP:9663"/>
        <dbReference type="Rhea" id="RHEA-COMP:9680"/>
        <dbReference type="ChEBI" id="CHEBI:29985"/>
        <dbReference type="ChEBI" id="CHEBI:30616"/>
        <dbReference type="ChEBI" id="CHEBI:33019"/>
        <dbReference type="ChEBI" id="CHEBI:78442"/>
        <dbReference type="ChEBI" id="CHEBI:78520"/>
        <dbReference type="ChEBI" id="CHEBI:456215"/>
        <dbReference type="EC" id="6.1.1.17"/>
    </reaction>
</comment>
<feature type="binding site" evidence="7">
    <location>
        <position position="201"/>
    </location>
    <ligand>
        <name>ATP</name>
        <dbReference type="ChEBI" id="CHEBI:30616"/>
    </ligand>
</feature>
<evidence type="ECO:0000256" key="2">
    <source>
        <dbReference type="ARBA" id="ARBA00022598"/>
    </source>
</evidence>
<comment type="caution">
    <text evidence="10">The sequence shown here is derived from an EMBL/GenBank/DDBJ whole genome shotgun (WGS) entry which is preliminary data.</text>
</comment>
<dbReference type="Gene3D" id="3.90.800.10">
    <property type="entry name" value="Glutamyl-tRNA Synthetase, Domain 3"/>
    <property type="match status" value="1"/>
</dbReference>
<dbReference type="SUPFAM" id="SSF52374">
    <property type="entry name" value="Nucleotidylyl transferase"/>
    <property type="match status" value="1"/>
</dbReference>
<dbReference type="PANTHER" id="PTHR43311:SF2">
    <property type="entry name" value="GLUTAMATE--TRNA LIGASE, MITOCHONDRIAL-RELATED"/>
    <property type="match status" value="1"/>
</dbReference>
<dbReference type="HAMAP" id="MF_00022">
    <property type="entry name" value="Glu_tRNA_synth_type1"/>
    <property type="match status" value="1"/>
</dbReference>
<dbReference type="InterPro" id="IPR004527">
    <property type="entry name" value="Glu-tRNA-ligase_bac/mito"/>
</dbReference>
<dbReference type="GO" id="GO:0006424">
    <property type="term" value="P:glutamyl-tRNA aminoacylation"/>
    <property type="evidence" value="ECO:0007669"/>
    <property type="project" value="UniProtKB-UniRule"/>
</dbReference>
<dbReference type="InterPro" id="IPR045462">
    <property type="entry name" value="aa-tRNA-synth_I_cd-bd"/>
</dbReference>
<dbReference type="GO" id="GO:0004818">
    <property type="term" value="F:glutamate-tRNA ligase activity"/>
    <property type="evidence" value="ECO:0007669"/>
    <property type="project" value="UniProtKB-UniRule"/>
</dbReference>
<feature type="short sequence motif" description="'HIGH' region" evidence="7">
    <location>
        <begin position="9"/>
        <end position="19"/>
    </location>
</feature>
<dbReference type="Gene3D" id="1.10.10.350">
    <property type="match status" value="1"/>
</dbReference>
<evidence type="ECO:0000259" key="9">
    <source>
        <dbReference type="Pfam" id="PF19269"/>
    </source>
</evidence>
<organism evidence="10 11">
    <name type="scientific">Candidatus Shapirobacteria bacterium CG10_big_fil_rev_8_21_14_0_10_38_14</name>
    <dbReference type="NCBI Taxonomy" id="1974483"/>
    <lineage>
        <taxon>Bacteria</taxon>
        <taxon>Candidatus Shapironibacteriota</taxon>
    </lineage>
</organism>
<dbReference type="InterPro" id="IPR020751">
    <property type="entry name" value="aa-tRNA-synth_I_codon-bd_sub2"/>
</dbReference>
<keyword evidence="4 7" id="KW-0067">ATP-binding</keyword>
<comment type="subunit">
    <text evidence="7">Monomer.</text>
</comment>
<dbReference type="EC" id="6.1.1.17" evidence="7"/>
<dbReference type="InterPro" id="IPR049940">
    <property type="entry name" value="GluQ/Sye"/>
</dbReference>
<proteinExistence type="inferred from homology"/>
<name>A0A2M8L5R4_9BACT</name>
<comment type="function">
    <text evidence="7">Catalyzes the attachment of glutamate to tRNA(Glu) in a two-step reaction: glutamate is first activated by ATP to form Glu-AMP and then transferred to the acceptor end of tRNA(Glu).</text>
</comment>
<dbReference type="InterPro" id="IPR014729">
    <property type="entry name" value="Rossmann-like_a/b/a_fold"/>
</dbReference>
<dbReference type="AlphaFoldDB" id="A0A2M8L5R4"/>
<dbReference type="Pfam" id="PF19269">
    <property type="entry name" value="Anticodon_2"/>
    <property type="match status" value="1"/>
</dbReference>
<evidence type="ECO:0000256" key="4">
    <source>
        <dbReference type="ARBA" id="ARBA00022840"/>
    </source>
</evidence>
<gene>
    <name evidence="7" type="primary">gltX</name>
    <name evidence="10" type="ORF">COU96_01460</name>
</gene>
<evidence type="ECO:0000256" key="7">
    <source>
        <dbReference type="HAMAP-Rule" id="MF_00022"/>
    </source>
</evidence>
<dbReference type="EMBL" id="PFEL01000056">
    <property type="protein sequence ID" value="PJE69118.1"/>
    <property type="molecule type" value="Genomic_DNA"/>
</dbReference>
<feature type="domain" description="Glutamyl/glutaminyl-tRNA synthetase class Ib catalytic" evidence="8">
    <location>
        <begin position="2"/>
        <end position="98"/>
    </location>
</feature>
<evidence type="ECO:0000256" key="6">
    <source>
        <dbReference type="ARBA" id="ARBA00023146"/>
    </source>
</evidence>
<dbReference type="InterPro" id="IPR008925">
    <property type="entry name" value="aa_tRNA-synth_I_cd-bd_sf"/>
</dbReference>
<reference evidence="11" key="1">
    <citation type="submission" date="2017-09" db="EMBL/GenBank/DDBJ databases">
        <title>Depth-based differentiation of microbial function through sediment-hosted aquifers and enrichment of novel symbionts in the deep terrestrial subsurface.</title>
        <authorList>
            <person name="Probst A.J."/>
            <person name="Ladd B."/>
            <person name="Jarett J.K."/>
            <person name="Geller-Mcgrath D.E."/>
            <person name="Sieber C.M.K."/>
            <person name="Emerson J.B."/>
            <person name="Anantharaman K."/>
            <person name="Thomas B.C."/>
            <person name="Malmstrom R."/>
            <person name="Stieglmeier M."/>
            <person name="Klingl A."/>
            <person name="Woyke T."/>
            <person name="Ryan C.M."/>
            <person name="Banfield J.F."/>
        </authorList>
    </citation>
    <scope>NUCLEOTIDE SEQUENCE [LARGE SCALE GENOMIC DNA]</scope>
</reference>
<dbReference type="GO" id="GO:0005829">
    <property type="term" value="C:cytosol"/>
    <property type="evidence" value="ECO:0007669"/>
    <property type="project" value="TreeGrafter"/>
</dbReference>
<protein>
    <recommendedName>
        <fullName evidence="7">Glutamate--tRNA ligase</fullName>
        <ecNumber evidence="7">6.1.1.17</ecNumber>
    </recommendedName>
    <alternativeName>
        <fullName evidence="7">Glutamyl-tRNA synthetase</fullName>
        <shortName evidence="7">GluRS</shortName>
    </alternativeName>
</protein>
<dbReference type="Gene3D" id="1.10.1160.10">
    <property type="entry name" value="Glutamyl-trna Synthetase, Domain 2"/>
    <property type="match status" value="1"/>
</dbReference>
<feature type="domain" description="Glutamyl/glutaminyl-tRNA synthetase class Ib catalytic" evidence="8">
    <location>
        <begin position="100"/>
        <end position="267"/>
    </location>
</feature>
<dbReference type="NCBIfam" id="TIGR00464">
    <property type="entry name" value="gltX_bact"/>
    <property type="match status" value="1"/>
</dbReference>
<dbReference type="SUPFAM" id="SSF48163">
    <property type="entry name" value="An anticodon-binding domain of class I aminoacyl-tRNA synthetases"/>
    <property type="match status" value="1"/>
</dbReference>
<dbReference type="GO" id="GO:0005524">
    <property type="term" value="F:ATP binding"/>
    <property type="evidence" value="ECO:0007669"/>
    <property type="project" value="UniProtKB-UniRule"/>
</dbReference>
<dbReference type="PANTHER" id="PTHR43311">
    <property type="entry name" value="GLUTAMATE--TRNA LIGASE"/>
    <property type="match status" value="1"/>
</dbReference>
<evidence type="ECO:0000313" key="11">
    <source>
        <dbReference type="Proteomes" id="UP000229500"/>
    </source>
</evidence>
<dbReference type="GO" id="GO:0000049">
    <property type="term" value="F:tRNA binding"/>
    <property type="evidence" value="ECO:0007669"/>
    <property type="project" value="InterPro"/>
</dbReference>
<feature type="short sequence motif" description="'KMSKS' region" evidence="7">
    <location>
        <begin position="198"/>
        <end position="202"/>
    </location>
</feature>
<evidence type="ECO:0000256" key="3">
    <source>
        <dbReference type="ARBA" id="ARBA00022741"/>
    </source>
</evidence>
<dbReference type="InterPro" id="IPR020061">
    <property type="entry name" value="Glu_tRNA_lig_a-bdl"/>
</dbReference>
<keyword evidence="2 7" id="KW-0436">Ligase</keyword>
<evidence type="ECO:0000256" key="1">
    <source>
        <dbReference type="ARBA" id="ARBA00007894"/>
    </source>
</evidence>
<dbReference type="InterPro" id="IPR000924">
    <property type="entry name" value="Glu/Gln-tRNA-synth"/>
</dbReference>
<dbReference type="Proteomes" id="UP000229500">
    <property type="component" value="Unassembled WGS sequence"/>
</dbReference>
<comment type="subcellular location">
    <subcellularLocation>
        <location evidence="7">Cytoplasm</location>
    </subcellularLocation>
</comment>
<sequence>MEIRVRIAPSPTGLAHVGNVYVAIFNYAFAKKNKGKFILRIEDTDIKRHNPKAEKVIFDAFEWLGLDYDEGPYRQSERLNLYQKYAQELIKQKLAYQNEGAVRFKVSSGKTNWDDLVRGKIEFQNDQIKDFVILKSDGYPTYNFAVVIDDWLMKISHVIRAEEHISNTPRQIMIYQALGAKLPQFAHLPLLRNADHSKISKRKNPVAISWYQKQGYLPEALVNFLCLLGWSHPKGKDVFSIKEFIKYFSFDRVSTSAPIFDLKKLGWLNGVYIRQKTDKELVQLISAKGGSAPGGKSFAPKGITSTLIGETIPLIKERIFKLADYPSLIEFLVKEPKLDVKLLLKKSRQNKKLIKKQFELVLQELPKVEKWQAEELEKLFRGIAVEQDYHLGKFLMAIRIALTGKPVTPPLFESMALLGKKEVLKRLKKV</sequence>
<evidence type="ECO:0000256" key="5">
    <source>
        <dbReference type="ARBA" id="ARBA00022917"/>
    </source>
</evidence>
<keyword evidence="6 7" id="KW-0030">Aminoacyl-tRNA synthetase</keyword>
<keyword evidence="5 7" id="KW-0648">Protein biosynthesis</keyword>
<keyword evidence="7" id="KW-0963">Cytoplasm</keyword>
<dbReference type="Pfam" id="PF00749">
    <property type="entry name" value="tRNA-synt_1c"/>
    <property type="match status" value="2"/>
</dbReference>
<evidence type="ECO:0000259" key="8">
    <source>
        <dbReference type="Pfam" id="PF00749"/>
    </source>
</evidence>
<comment type="similarity">
    <text evidence="1 7">Belongs to the class-I aminoacyl-tRNA synthetase family. Glutamate--tRNA ligase type 1 subfamily.</text>
</comment>
<dbReference type="Gene3D" id="3.40.50.620">
    <property type="entry name" value="HUPs"/>
    <property type="match status" value="2"/>
</dbReference>
<comment type="caution">
    <text evidence="7">Lacks conserved residue(s) required for the propagation of feature annotation.</text>
</comment>
<accession>A0A2M8L5R4</accession>
<evidence type="ECO:0000313" key="10">
    <source>
        <dbReference type="EMBL" id="PJE69118.1"/>
    </source>
</evidence>
<dbReference type="GO" id="GO:0008270">
    <property type="term" value="F:zinc ion binding"/>
    <property type="evidence" value="ECO:0007669"/>
    <property type="project" value="InterPro"/>
</dbReference>
<dbReference type="PRINTS" id="PR00987">
    <property type="entry name" value="TRNASYNTHGLU"/>
</dbReference>
<dbReference type="InterPro" id="IPR033910">
    <property type="entry name" value="GluRS_core"/>
</dbReference>
<dbReference type="CDD" id="cd00808">
    <property type="entry name" value="GluRS_core"/>
    <property type="match status" value="1"/>
</dbReference>
<feature type="domain" description="Aminoacyl-tRNA synthetase class I anticodon-binding" evidence="9">
    <location>
        <begin position="306"/>
        <end position="429"/>
    </location>
</feature>
<keyword evidence="3 7" id="KW-0547">Nucleotide-binding</keyword>
<dbReference type="InterPro" id="IPR020058">
    <property type="entry name" value="Glu/Gln-tRNA-synth_Ib_cat-dom"/>
</dbReference>